<dbReference type="EMBL" id="QGDO01000003">
    <property type="protein sequence ID" value="PWJ41823.1"/>
    <property type="molecule type" value="Genomic_DNA"/>
</dbReference>
<keyword evidence="2" id="KW-1185">Reference proteome</keyword>
<dbReference type="Proteomes" id="UP000245535">
    <property type="component" value="Unassembled WGS sequence"/>
</dbReference>
<comment type="caution">
    <text evidence="1">The sequence shown here is derived from an EMBL/GenBank/DDBJ whole genome shotgun (WGS) entry which is preliminary data.</text>
</comment>
<accession>A0A315Z9T3</accession>
<reference evidence="1 2" key="1">
    <citation type="submission" date="2018-03" db="EMBL/GenBank/DDBJ databases">
        <title>Genomic Encyclopedia of Archaeal and Bacterial Type Strains, Phase II (KMG-II): from individual species to whole genera.</title>
        <authorList>
            <person name="Goeker M."/>
        </authorList>
    </citation>
    <scope>NUCLEOTIDE SEQUENCE [LARGE SCALE GENOMIC DNA]</scope>
    <source>
        <strain evidence="1 2">DSM 28229</strain>
    </source>
</reference>
<name>A0A315Z9T3_SEDFL</name>
<gene>
    <name evidence="1" type="ORF">BC781_10373</name>
</gene>
<evidence type="ECO:0000313" key="1">
    <source>
        <dbReference type="EMBL" id="PWJ41823.1"/>
    </source>
</evidence>
<organism evidence="1 2">
    <name type="scientific">Sediminitomix flava</name>
    <dbReference type="NCBI Taxonomy" id="379075"/>
    <lineage>
        <taxon>Bacteria</taxon>
        <taxon>Pseudomonadati</taxon>
        <taxon>Bacteroidota</taxon>
        <taxon>Cytophagia</taxon>
        <taxon>Cytophagales</taxon>
        <taxon>Flammeovirgaceae</taxon>
        <taxon>Sediminitomix</taxon>
    </lineage>
</organism>
<proteinExistence type="predicted"/>
<sequence length="41" mass="4952">MSLLWKHYDERKFEKSDTVILAFCTLLTKDYTRLITTVKSR</sequence>
<protein>
    <submittedName>
        <fullName evidence="1">Uncharacterized protein</fullName>
    </submittedName>
</protein>
<dbReference type="AlphaFoldDB" id="A0A315Z9T3"/>
<evidence type="ECO:0000313" key="2">
    <source>
        <dbReference type="Proteomes" id="UP000245535"/>
    </source>
</evidence>